<keyword evidence="3" id="KW-1185">Reference proteome</keyword>
<feature type="transmembrane region" description="Helical" evidence="1">
    <location>
        <begin position="231"/>
        <end position="249"/>
    </location>
</feature>
<dbReference type="EMBL" id="JNBS01003154">
    <property type="protein sequence ID" value="OQR88533.1"/>
    <property type="molecule type" value="Genomic_DNA"/>
</dbReference>
<dbReference type="OrthoDB" id="79078at2759"/>
<proteinExistence type="predicted"/>
<sequence length="347" mass="38983">MNITVIQIYKFNLPQSSTDLHTINALGPSEPFWMYYGWTLLYGWVAGLREVVEFQGDSGSIITISYRDPLITLSADPTEIPVSFSSVFAGCAWYITWMLIVVASLVAMFAICERGLIEGLNLFEFNRIVGHSWAGRTFLTIRSITAIWMLNTVPLDLTLNGQVTHISCVTPQNTTYYAVKSALSTWFVIAVWSLISPPKATATLDRHCEFINMDDALVCVSGSIKIGSSTGVISVILAAVGCIVVSYTMERLVFPKMPPLEIRSFLLNAHSLYMLDLTHWILDEKYYLDKSSTAMCGLLSFHHREKLYILDIESWRMIVIAAPKLCTFSKTSDALEKFEKAMPLKHF</sequence>
<dbReference type="AlphaFoldDB" id="A0A1V9YSG5"/>
<feature type="transmembrane region" description="Helical" evidence="1">
    <location>
        <begin position="133"/>
        <end position="150"/>
    </location>
</feature>
<protein>
    <submittedName>
        <fullName evidence="2">Uncharacterized protein</fullName>
    </submittedName>
</protein>
<feature type="transmembrane region" description="Helical" evidence="1">
    <location>
        <begin position="92"/>
        <end position="112"/>
    </location>
</feature>
<comment type="caution">
    <text evidence="2">The sequence shown here is derived from an EMBL/GenBank/DDBJ whole genome shotgun (WGS) entry which is preliminary data.</text>
</comment>
<reference evidence="2 3" key="1">
    <citation type="journal article" date="2014" name="Genome Biol. Evol.">
        <title>The secreted proteins of Achlya hypogyna and Thraustotheca clavata identify the ancestral oomycete secretome and reveal gene acquisitions by horizontal gene transfer.</title>
        <authorList>
            <person name="Misner I."/>
            <person name="Blouin N."/>
            <person name="Leonard G."/>
            <person name="Richards T.A."/>
            <person name="Lane C.E."/>
        </authorList>
    </citation>
    <scope>NUCLEOTIDE SEQUENCE [LARGE SCALE GENOMIC DNA]</scope>
    <source>
        <strain evidence="2 3">ATCC 34112</strain>
    </source>
</reference>
<evidence type="ECO:0000313" key="3">
    <source>
        <dbReference type="Proteomes" id="UP000243217"/>
    </source>
</evidence>
<name>A0A1V9YSG5_9STRA</name>
<dbReference type="Proteomes" id="UP000243217">
    <property type="component" value="Unassembled WGS sequence"/>
</dbReference>
<keyword evidence="1" id="KW-0812">Transmembrane</keyword>
<evidence type="ECO:0000256" key="1">
    <source>
        <dbReference type="SAM" id="Phobius"/>
    </source>
</evidence>
<evidence type="ECO:0000313" key="2">
    <source>
        <dbReference type="EMBL" id="OQR88533.1"/>
    </source>
</evidence>
<accession>A0A1V9YSG5</accession>
<gene>
    <name evidence="2" type="ORF">THRCLA_10262</name>
</gene>
<keyword evidence="1" id="KW-0472">Membrane</keyword>
<dbReference type="STRING" id="74557.A0A1V9YSG5"/>
<keyword evidence="1" id="KW-1133">Transmembrane helix</keyword>
<organism evidence="2 3">
    <name type="scientific">Thraustotheca clavata</name>
    <dbReference type="NCBI Taxonomy" id="74557"/>
    <lineage>
        <taxon>Eukaryota</taxon>
        <taxon>Sar</taxon>
        <taxon>Stramenopiles</taxon>
        <taxon>Oomycota</taxon>
        <taxon>Saprolegniomycetes</taxon>
        <taxon>Saprolegniales</taxon>
        <taxon>Achlyaceae</taxon>
        <taxon>Thraustotheca</taxon>
    </lineage>
</organism>